<protein>
    <submittedName>
        <fullName evidence="3">Uncharacterized protein</fullName>
    </submittedName>
</protein>
<feature type="compositionally biased region" description="Basic and acidic residues" evidence="2">
    <location>
        <begin position="65"/>
        <end position="81"/>
    </location>
</feature>
<feature type="region of interest" description="Disordered" evidence="2">
    <location>
        <begin position="59"/>
        <end position="128"/>
    </location>
</feature>
<keyword evidence="1" id="KW-0175">Coiled coil</keyword>
<feature type="compositionally biased region" description="Polar residues" evidence="2">
    <location>
        <begin position="115"/>
        <end position="128"/>
    </location>
</feature>
<dbReference type="OrthoDB" id="273915at2759"/>
<proteinExistence type="predicted"/>
<organism evidence="3 4">
    <name type="scientific">Angomonas deanei</name>
    <dbReference type="NCBI Taxonomy" id="59799"/>
    <lineage>
        <taxon>Eukaryota</taxon>
        <taxon>Discoba</taxon>
        <taxon>Euglenozoa</taxon>
        <taxon>Kinetoplastea</taxon>
        <taxon>Metakinetoplastina</taxon>
        <taxon>Trypanosomatida</taxon>
        <taxon>Trypanosomatidae</taxon>
        <taxon>Strigomonadinae</taxon>
        <taxon>Angomonas</taxon>
    </lineage>
</organism>
<accession>A0A7G2CRL2</accession>
<feature type="coiled-coil region" evidence="1">
    <location>
        <begin position="184"/>
        <end position="211"/>
    </location>
</feature>
<dbReference type="EMBL" id="LR877164">
    <property type="protein sequence ID" value="CAD2221163.1"/>
    <property type="molecule type" value="Genomic_DNA"/>
</dbReference>
<evidence type="ECO:0000313" key="3">
    <source>
        <dbReference type="EMBL" id="CAD2221163.1"/>
    </source>
</evidence>
<evidence type="ECO:0000256" key="1">
    <source>
        <dbReference type="SAM" id="Coils"/>
    </source>
</evidence>
<reference evidence="3 4" key="1">
    <citation type="submission" date="2020-08" db="EMBL/GenBank/DDBJ databases">
        <authorList>
            <person name="Newling K."/>
            <person name="Davey J."/>
            <person name="Forrester S."/>
        </authorList>
    </citation>
    <scope>NUCLEOTIDE SEQUENCE [LARGE SCALE GENOMIC DNA]</scope>
    <source>
        <strain evidence="4">Crithidia deanei Carvalho (ATCC PRA-265)</strain>
    </source>
</reference>
<dbReference type="VEuPathDB" id="TriTrypDB:ADEAN_000869400"/>
<dbReference type="AlphaFoldDB" id="A0A7G2CRL2"/>
<keyword evidence="4" id="KW-1185">Reference proteome</keyword>
<gene>
    <name evidence="3" type="ORF">ADEAN_000869400</name>
</gene>
<feature type="region of interest" description="Disordered" evidence="2">
    <location>
        <begin position="295"/>
        <end position="377"/>
    </location>
</feature>
<name>A0A7G2CRL2_9TRYP</name>
<evidence type="ECO:0000256" key="2">
    <source>
        <dbReference type="SAM" id="MobiDB-lite"/>
    </source>
</evidence>
<evidence type="ECO:0000313" key="4">
    <source>
        <dbReference type="Proteomes" id="UP000515908"/>
    </source>
</evidence>
<dbReference type="Proteomes" id="UP000515908">
    <property type="component" value="Chromosome 20"/>
</dbReference>
<feature type="compositionally biased region" description="Polar residues" evidence="2">
    <location>
        <begin position="310"/>
        <end position="325"/>
    </location>
</feature>
<sequence length="377" mass="42138">MRQSNASLSDKKPFFLLSQRNEDRPVDIRNDVYALRNFQQSRFDFHPVLPTPNHYELSFSNSPHKLTDESTVQHRYRDNSGKHTYAPPNQRKVRSVSYESKGPSSTVRGIERSPRSNTTTSFNSPQPVFSASCRSAYSKQGHSVKSCKSSRAAGNSPRAVPAKQLFSTSDLGETISTVERTRLRNDVTKKLMEFMNEVSELNESKENMRKLLKNSMRVDPRYCRERGSIVHVLEAPQSEQTAALTAVLHSLEKLQEDVVELTANYLSPEEKRYLGIDTHQFQTRREKVSTYQYVQASDSERSAAPPEAKPSSTAPKKRSAQTTTVHSERPSTKASVASVHQDDMYSQQTADPLRGAGEAAGGLSPSRVCPSPCRAPG</sequence>